<dbReference type="PANTHER" id="PTHR33307">
    <property type="entry name" value="ALPHA-RHAMNOSIDASE (EUROFUNG)"/>
    <property type="match status" value="1"/>
</dbReference>
<dbReference type="Proteomes" id="UP000643810">
    <property type="component" value="Unassembled WGS sequence"/>
</dbReference>
<dbReference type="Gene3D" id="2.60.420.10">
    <property type="entry name" value="Maltose phosphorylase, domain 3"/>
    <property type="match status" value="1"/>
</dbReference>
<dbReference type="Pfam" id="PF25788">
    <property type="entry name" value="Ig_Rha78A_N"/>
    <property type="match status" value="1"/>
</dbReference>
<evidence type="ECO:0000313" key="9">
    <source>
        <dbReference type="Proteomes" id="UP000643810"/>
    </source>
</evidence>
<accession>A0ABR7GEL6</accession>
<feature type="domain" description="Bacterial alpha-L-rhamnosidase N-terminal" evidence="5">
    <location>
        <begin position="140"/>
        <end position="270"/>
    </location>
</feature>
<evidence type="ECO:0000313" key="8">
    <source>
        <dbReference type="EMBL" id="MBC5685889.1"/>
    </source>
</evidence>
<evidence type="ECO:0000256" key="3">
    <source>
        <dbReference type="ARBA" id="ARBA00022801"/>
    </source>
</evidence>
<protein>
    <recommendedName>
        <fullName evidence="2">alpha-L-rhamnosidase</fullName>
        <ecNumber evidence="2">3.2.1.40</ecNumber>
    </recommendedName>
</protein>
<dbReference type="GO" id="GO:0016787">
    <property type="term" value="F:hydrolase activity"/>
    <property type="evidence" value="ECO:0007669"/>
    <property type="project" value="UniProtKB-KW"/>
</dbReference>
<feature type="domain" description="Alpha-L-rhamnosidase C-terminal" evidence="7">
    <location>
        <begin position="781"/>
        <end position="837"/>
    </location>
</feature>
<comment type="caution">
    <text evidence="8">The sequence shown here is derived from an EMBL/GenBank/DDBJ whole genome shotgun (WGS) entry which is preliminary data.</text>
</comment>
<dbReference type="InterPro" id="IPR008928">
    <property type="entry name" value="6-hairpin_glycosidase_sf"/>
</dbReference>
<dbReference type="InterPro" id="IPR035398">
    <property type="entry name" value="Bac_rhamnosid_C"/>
</dbReference>
<dbReference type="Pfam" id="PF17390">
    <property type="entry name" value="Bac_rhamnosid_C"/>
    <property type="match status" value="1"/>
</dbReference>
<dbReference type="Pfam" id="PF05592">
    <property type="entry name" value="Bac_rhamnosid"/>
    <property type="match status" value="1"/>
</dbReference>
<evidence type="ECO:0000259" key="7">
    <source>
        <dbReference type="Pfam" id="PF17390"/>
    </source>
</evidence>
<comment type="catalytic activity">
    <reaction evidence="1">
        <text>Hydrolysis of terminal non-reducing alpha-L-rhamnose residues in alpha-L-rhamnosides.</text>
        <dbReference type="EC" id="3.2.1.40"/>
    </reaction>
</comment>
<dbReference type="InterPro" id="IPR035396">
    <property type="entry name" value="Bac_rhamnosid6H"/>
</dbReference>
<dbReference type="Gene3D" id="2.60.40.10">
    <property type="entry name" value="Immunoglobulins"/>
    <property type="match status" value="1"/>
</dbReference>
<evidence type="ECO:0000259" key="4">
    <source>
        <dbReference type="Pfam" id="PF05592"/>
    </source>
</evidence>
<gene>
    <name evidence="8" type="ORF">H8R94_04610</name>
</gene>
<dbReference type="EC" id="3.2.1.40" evidence="2"/>
<dbReference type="InterPro" id="IPR016007">
    <property type="entry name" value="Alpha_rhamnosid"/>
</dbReference>
<name>A0ABR7GEL6_9FIRM</name>
<dbReference type="InterPro" id="IPR013737">
    <property type="entry name" value="Bac_rhamnosid_N"/>
</dbReference>
<feature type="domain" description="Alpha-L-rhamnosidase concanavalin-like" evidence="4">
    <location>
        <begin position="307"/>
        <end position="412"/>
    </location>
</feature>
<evidence type="ECO:0000256" key="1">
    <source>
        <dbReference type="ARBA" id="ARBA00001445"/>
    </source>
</evidence>
<feature type="domain" description="Alpha-L-rhamnosidase six-hairpin glycosidase" evidence="6">
    <location>
        <begin position="417"/>
        <end position="769"/>
    </location>
</feature>
<dbReference type="InterPro" id="IPR008902">
    <property type="entry name" value="Rhamnosid_concanavalin"/>
</dbReference>
<evidence type="ECO:0000259" key="6">
    <source>
        <dbReference type="Pfam" id="PF17389"/>
    </source>
</evidence>
<evidence type="ECO:0000256" key="2">
    <source>
        <dbReference type="ARBA" id="ARBA00012652"/>
    </source>
</evidence>
<dbReference type="SUPFAM" id="SSF48208">
    <property type="entry name" value="Six-hairpin glycosidases"/>
    <property type="match status" value="1"/>
</dbReference>
<proteinExistence type="predicted"/>
<evidence type="ECO:0000259" key="5">
    <source>
        <dbReference type="Pfam" id="PF08531"/>
    </source>
</evidence>
<dbReference type="InterPro" id="IPR013783">
    <property type="entry name" value="Ig-like_fold"/>
</dbReference>
<keyword evidence="3 8" id="KW-0378">Hydrolase</keyword>
<dbReference type="RefSeq" id="WP_186854027.1">
    <property type="nucleotide sequence ID" value="NZ_JACOPG010000002.1"/>
</dbReference>
<dbReference type="Gene3D" id="1.50.10.10">
    <property type="match status" value="1"/>
</dbReference>
<sequence length="853" mass="97561">MKTYDLKTAYMRNPMGLDDLHPQLSWKTKDGKKQTSFKIEVSVNDKPWKLMEERRSDSMKTSYSLPLESRDRILWRVAVADENGVYDSWSQPAFFEMGLLDKKEWKASFIMGNYEHSKSPKVRYPVDCFKKTFRIKKENLVRARLYITACGLYETKINGTKVRDAVLTPGSTAFQKRVHYQTYDVTDLLKDENVWTMELADGFYASATGVFDSTKVYGYEPKLMAQMEVFYQSGEHEVFVSDASMQWSNDGSIRYADMKNGERIDLGRSPSYSGRARVTSYEGMVCASNNDAAKEHEKFSNPTIVHCPDGHTVLDFGQNIAGYVKLSVKGEKGAKCRMVCGEKLDTNGNFTVENIAWKANYDTCRFQSVDFVCDGVRHDYKPKFTIMGFRYVLLLDWPEDVDAGRFSAIAVYTDMDTTFSFTSSDAMLNRIVKNTFWSVKGNFMDVPTDCPTRERAGWTGDAQLFFNTGNYMMDQRAFFRKWMRDVADCQKGNGLVYNVNPTGGKKSGLIEWISMEGSAGWGDAMVTIPYYFWKRYGDDCLIRENWQAMEKCIAYFSSRMGKRNLFSLFSPKRSKYDKYLVASGRHFGEWTEPDDCAPSQKMLMLPMVEEATAYLSYAARLMEEMADHLGKESQAKHYKQIADRTKEAYNYYFVQNGDITSKRMCKYVRPCGLELAEGQARQRLLQKIVKLNQEREYRVGTGFLSTPFVFPLLTEAGASDEAFRMLMNPEIGWIQQIKQGATTVWENWTDDASLNHYSKGACCQWIFDTLCGIKMDGRENHFVIAPHPVSQIDSISMEYDSAYGKVSSAWFRTDGKVNFRISIPSNCVADVILPDGSTFACECGEYNFSTVTK</sequence>
<organism evidence="8 9">
    <name type="scientific">Roseburia lenta</name>
    <dbReference type="NCBI Taxonomy" id="2763061"/>
    <lineage>
        <taxon>Bacteria</taxon>
        <taxon>Bacillati</taxon>
        <taxon>Bacillota</taxon>
        <taxon>Clostridia</taxon>
        <taxon>Lachnospirales</taxon>
        <taxon>Lachnospiraceae</taxon>
        <taxon>Roseburia</taxon>
    </lineage>
</organism>
<keyword evidence="9" id="KW-1185">Reference proteome</keyword>
<dbReference type="Pfam" id="PF08531">
    <property type="entry name" value="Bac_rhamnosid_N"/>
    <property type="match status" value="1"/>
</dbReference>
<dbReference type="EMBL" id="JACOPG010000002">
    <property type="protein sequence ID" value="MBC5685889.1"/>
    <property type="molecule type" value="Genomic_DNA"/>
</dbReference>
<reference evidence="8 9" key="1">
    <citation type="submission" date="2020-08" db="EMBL/GenBank/DDBJ databases">
        <title>Genome public.</title>
        <authorList>
            <person name="Liu C."/>
            <person name="Sun Q."/>
        </authorList>
    </citation>
    <scope>NUCLEOTIDE SEQUENCE [LARGE SCALE GENOMIC DNA]</scope>
    <source>
        <strain evidence="8 9">NSJ-9</strain>
    </source>
</reference>
<dbReference type="PANTHER" id="PTHR33307:SF6">
    <property type="entry name" value="ALPHA-RHAMNOSIDASE (EUROFUNG)-RELATED"/>
    <property type="match status" value="1"/>
</dbReference>
<dbReference type="Gene3D" id="2.60.120.260">
    <property type="entry name" value="Galactose-binding domain-like"/>
    <property type="match status" value="2"/>
</dbReference>
<dbReference type="InterPro" id="IPR012341">
    <property type="entry name" value="6hp_glycosidase-like_sf"/>
</dbReference>
<dbReference type="Pfam" id="PF17389">
    <property type="entry name" value="Bac_rhamnosid6H"/>
    <property type="match status" value="1"/>
</dbReference>